<evidence type="ECO:0000313" key="6">
    <source>
        <dbReference type="EMBL" id="MDR6293254.1"/>
    </source>
</evidence>
<dbReference type="SUPFAM" id="SSF53850">
    <property type="entry name" value="Periplasmic binding protein-like II"/>
    <property type="match status" value="1"/>
</dbReference>
<evidence type="ECO:0000259" key="5">
    <source>
        <dbReference type="Pfam" id="PF09084"/>
    </source>
</evidence>
<sequence>MTMPFPRIRSTLAVSAFAAALFGAAAGAQAADCPNGLRDLNIGVSVVPPNVVHTTPYIAKSLGLFEKHCINANIIAFEGGSSATVIAALQQGKIIANVTAAMVGSGMKAHQIWGFAPRLPQSYVVAEEIKTKADLKGKRLSAAGGGVGGFNWLMARALLHDAGLTVDDAQFVSQGLAGRLPGLVAGQLDGVSLHPEDVFLAAQQKPGAHVLVVLAQAMPDYVFNIYGASDEFIKNDRDLLTDAVAAMIEANRMIYRDKDKVIPIMMEASEKPKEAVEFAWAELTKNCIWSVNIGLDRKRTEWTIANSVELGDIPPDRNLTYEQLVDQSIAEAALKKVGGPTEINGCSA</sequence>
<dbReference type="Pfam" id="PF09084">
    <property type="entry name" value="NMT1"/>
    <property type="match status" value="1"/>
</dbReference>
<proteinExistence type="inferred from homology"/>
<evidence type="ECO:0000256" key="1">
    <source>
        <dbReference type="ARBA" id="ARBA00004418"/>
    </source>
</evidence>
<comment type="subcellular location">
    <subcellularLocation>
        <location evidence="1">Periplasm</location>
    </subcellularLocation>
</comment>
<protein>
    <submittedName>
        <fullName evidence="6">ABC-type nitrate/sulfonate/bicarbonate transport system substrate-binding protein</fullName>
    </submittedName>
</protein>
<evidence type="ECO:0000256" key="4">
    <source>
        <dbReference type="SAM" id="SignalP"/>
    </source>
</evidence>
<dbReference type="Proteomes" id="UP001262410">
    <property type="component" value="Unassembled WGS sequence"/>
</dbReference>
<accession>A0ABU1K0G1</accession>
<dbReference type="PANTHER" id="PTHR30024">
    <property type="entry name" value="ALIPHATIC SULFONATES-BINDING PROTEIN-RELATED"/>
    <property type="match status" value="1"/>
</dbReference>
<dbReference type="InterPro" id="IPR015168">
    <property type="entry name" value="SsuA/THI5"/>
</dbReference>
<feature type="chain" id="PRO_5046157104" evidence="4">
    <location>
        <begin position="31"/>
        <end position="348"/>
    </location>
</feature>
<dbReference type="RefSeq" id="WP_309800066.1">
    <property type="nucleotide sequence ID" value="NZ_JAVDPW010000011.1"/>
</dbReference>
<evidence type="ECO:0000256" key="2">
    <source>
        <dbReference type="ARBA" id="ARBA00010742"/>
    </source>
</evidence>
<feature type="domain" description="SsuA/THI5-like" evidence="5">
    <location>
        <begin position="50"/>
        <end position="251"/>
    </location>
</feature>
<evidence type="ECO:0000256" key="3">
    <source>
        <dbReference type="ARBA" id="ARBA00022729"/>
    </source>
</evidence>
<comment type="similarity">
    <text evidence="2">Belongs to the bacterial solute-binding protein SsuA/TauA family.</text>
</comment>
<dbReference type="EMBL" id="JAVDPW010000011">
    <property type="protein sequence ID" value="MDR6293254.1"/>
    <property type="molecule type" value="Genomic_DNA"/>
</dbReference>
<organism evidence="6 7">
    <name type="scientific">Inquilinus ginsengisoli</name>
    <dbReference type="NCBI Taxonomy" id="363840"/>
    <lineage>
        <taxon>Bacteria</taxon>
        <taxon>Pseudomonadati</taxon>
        <taxon>Pseudomonadota</taxon>
        <taxon>Alphaproteobacteria</taxon>
        <taxon>Rhodospirillales</taxon>
        <taxon>Rhodospirillaceae</taxon>
        <taxon>Inquilinus</taxon>
    </lineage>
</organism>
<dbReference type="PANTHER" id="PTHR30024:SF47">
    <property type="entry name" value="TAURINE-BINDING PERIPLASMIC PROTEIN"/>
    <property type="match status" value="1"/>
</dbReference>
<keyword evidence="7" id="KW-1185">Reference proteome</keyword>
<dbReference type="Gene3D" id="3.40.190.10">
    <property type="entry name" value="Periplasmic binding protein-like II"/>
    <property type="match status" value="2"/>
</dbReference>
<feature type="signal peptide" evidence="4">
    <location>
        <begin position="1"/>
        <end position="30"/>
    </location>
</feature>
<name>A0ABU1K0G1_9PROT</name>
<evidence type="ECO:0000313" key="7">
    <source>
        <dbReference type="Proteomes" id="UP001262410"/>
    </source>
</evidence>
<comment type="caution">
    <text evidence="6">The sequence shown here is derived from an EMBL/GenBank/DDBJ whole genome shotgun (WGS) entry which is preliminary data.</text>
</comment>
<gene>
    <name evidence="6" type="ORF">E9232_005804</name>
</gene>
<reference evidence="6 7" key="1">
    <citation type="submission" date="2023-07" db="EMBL/GenBank/DDBJ databases">
        <title>Sorghum-associated microbial communities from plants grown in Nebraska, USA.</title>
        <authorList>
            <person name="Schachtman D."/>
        </authorList>
    </citation>
    <scope>NUCLEOTIDE SEQUENCE [LARGE SCALE GENOMIC DNA]</scope>
    <source>
        <strain evidence="6 7">584</strain>
    </source>
</reference>
<keyword evidence="3 4" id="KW-0732">Signal</keyword>